<protein>
    <submittedName>
        <fullName evidence="3">KOW domain-containing RNA-binding protein</fullName>
    </submittedName>
</protein>
<dbReference type="InterPro" id="IPR014722">
    <property type="entry name" value="Rib_uL2_dom2"/>
</dbReference>
<sequence length="92" mass="10482">MQPGDVVYSKAGRDRGRYFVVVEVCAEEGFVRVADGDIRRIKNAKRKNQKHLRPTGDRLERIAAKLAEGAQVFDSELFSALRLYGDKDRENK</sequence>
<dbReference type="SUPFAM" id="SSF50104">
    <property type="entry name" value="Translation proteins SH3-like domain"/>
    <property type="match status" value="1"/>
</dbReference>
<evidence type="ECO:0000313" key="3">
    <source>
        <dbReference type="EMBL" id="HIU98251.1"/>
    </source>
</evidence>
<evidence type="ECO:0000256" key="1">
    <source>
        <dbReference type="ARBA" id="ARBA00022980"/>
    </source>
</evidence>
<dbReference type="Proteomes" id="UP000886857">
    <property type="component" value="Unassembled WGS sequence"/>
</dbReference>
<reference evidence="3" key="2">
    <citation type="journal article" date="2021" name="PeerJ">
        <title>Extensive microbial diversity within the chicken gut microbiome revealed by metagenomics and culture.</title>
        <authorList>
            <person name="Gilroy R."/>
            <person name="Ravi A."/>
            <person name="Getino M."/>
            <person name="Pursley I."/>
            <person name="Horton D.L."/>
            <person name="Alikhan N.F."/>
            <person name="Baker D."/>
            <person name="Gharbi K."/>
            <person name="Hall N."/>
            <person name="Watson M."/>
            <person name="Adriaenssens E.M."/>
            <person name="Foster-Nyarko E."/>
            <person name="Jarju S."/>
            <person name="Secka A."/>
            <person name="Antonio M."/>
            <person name="Oren A."/>
            <person name="Chaudhuri R.R."/>
            <person name="La Ragione R."/>
            <person name="Hildebrand F."/>
            <person name="Pallen M.J."/>
        </authorList>
    </citation>
    <scope>NUCLEOTIDE SEQUENCE</scope>
    <source>
        <strain evidence="3">10406</strain>
    </source>
</reference>
<dbReference type="Gene3D" id="2.30.30.30">
    <property type="match status" value="1"/>
</dbReference>
<dbReference type="CDD" id="cd06088">
    <property type="entry name" value="KOW_RPL14"/>
    <property type="match status" value="1"/>
</dbReference>
<dbReference type="EMBL" id="DVOE01000002">
    <property type="protein sequence ID" value="HIU98251.1"/>
    <property type="molecule type" value="Genomic_DNA"/>
</dbReference>
<evidence type="ECO:0000256" key="2">
    <source>
        <dbReference type="ARBA" id="ARBA00023274"/>
    </source>
</evidence>
<accession>A0A9D1N8S0</accession>
<evidence type="ECO:0000313" key="4">
    <source>
        <dbReference type="Proteomes" id="UP000886857"/>
    </source>
</evidence>
<organism evidence="3 4">
    <name type="scientific">Candidatus Limadaptatus stercoripullorum</name>
    <dbReference type="NCBI Taxonomy" id="2840846"/>
    <lineage>
        <taxon>Bacteria</taxon>
        <taxon>Bacillati</taxon>
        <taxon>Bacillota</taxon>
        <taxon>Clostridia</taxon>
        <taxon>Eubacteriales</taxon>
        <taxon>Candidatus Limadaptatus</taxon>
    </lineage>
</organism>
<dbReference type="InterPro" id="IPR008991">
    <property type="entry name" value="Translation_prot_SH3-like_sf"/>
</dbReference>
<proteinExistence type="predicted"/>
<keyword evidence="2" id="KW-0687">Ribonucleoprotein</keyword>
<comment type="caution">
    <text evidence="3">The sequence shown here is derived from an EMBL/GenBank/DDBJ whole genome shotgun (WGS) entry which is preliminary data.</text>
</comment>
<keyword evidence="1" id="KW-0689">Ribosomal protein</keyword>
<gene>
    <name evidence="3" type="ORF">IAC73_00200</name>
</gene>
<reference evidence="3" key="1">
    <citation type="submission" date="2020-10" db="EMBL/GenBank/DDBJ databases">
        <authorList>
            <person name="Gilroy R."/>
        </authorList>
    </citation>
    <scope>NUCLEOTIDE SEQUENCE</scope>
    <source>
        <strain evidence="3">10406</strain>
    </source>
</reference>
<dbReference type="InterPro" id="IPR041985">
    <property type="entry name" value="Ribosomal_eL14_KOW"/>
</dbReference>
<dbReference type="GO" id="GO:1990904">
    <property type="term" value="C:ribonucleoprotein complex"/>
    <property type="evidence" value="ECO:0007669"/>
    <property type="project" value="UniProtKB-KW"/>
</dbReference>
<name>A0A9D1N8S0_9FIRM</name>
<dbReference type="AlphaFoldDB" id="A0A9D1N8S0"/>
<dbReference type="GO" id="GO:0005840">
    <property type="term" value="C:ribosome"/>
    <property type="evidence" value="ECO:0007669"/>
    <property type="project" value="UniProtKB-KW"/>
</dbReference>